<sequence length="190" mass="21739">MTSTSSVGRHLSYAHIITSNIESSQVDINLGGRLLAAYDIIDMTTMKAMKYRYIRRKQRWISEDNIPDGAHYEGYDFLFLHGDDGDNEVQQDYEALPPSPQQPQQQPPQQPPPYSTYYGITPPPNISPSMAYISAQLRHMHDYITRMFTAINTYLKRQCDRICCIEGHLLPARPARDDRASSFARQTSSH</sequence>
<dbReference type="AlphaFoldDB" id="A0AAP0IA44"/>
<organism evidence="2 3">
    <name type="scientific">Stephania cephalantha</name>
    <dbReference type="NCBI Taxonomy" id="152367"/>
    <lineage>
        <taxon>Eukaryota</taxon>
        <taxon>Viridiplantae</taxon>
        <taxon>Streptophyta</taxon>
        <taxon>Embryophyta</taxon>
        <taxon>Tracheophyta</taxon>
        <taxon>Spermatophyta</taxon>
        <taxon>Magnoliopsida</taxon>
        <taxon>Ranunculales</taxon>
        <taxon>Menispermaceae</taxon>
        <taxon>Menispermoideae</taxon>
        <taxon>Cissampelideae</taxon>
        <taxon>Stephania</taxon>
    </lineage>
</organism>
<comment type="caution">
    <text evidence="2">The sequence shown here is derived from an EMBL/GenBank/DDBJ whole genome shotgun (WGS) entry which is preliminary data.</text>
</comment>
<evidence type="ECO:0000313" key="3">
    <source>
        <dbReference type="Proteomes" id="UP001419268"/>
    </source>
</evidence>
<feature type="region of interest" description="Disordered" evidence="1">
    <location>
        <begin position="88"/>
        <end position="120"/>
    </location>
</feature>
<proteinExistence type="predicted"/>
<gene>
    <name evidence="2" type="ORF">Scep_018971</name>
</gene>
<evidence type="ECO:0000256" key="1">
    <source>
        <dbReference type="SAM" id="MobiDB-lite"/>
    </source>
</evidence>
<keyword evidence="3" id="KW-1185">Reference proteome</keyword>
<dbReference type="Proteomes" id="UP001419268">
    <property type="component" value="Unassembled WGS sequence"/>
</dbReference>
<name>A0AAP0IA44_9MAGN</name>
<feature type="compositionally biased region" description="Pro residues" evidence="1">
    <location>
        <begin position="97"/>
        <end position="114"/>
    </location>
</feature>
<reference evidence="2 3" key="1">
    <citation type="submission" date="2024-01" db="EMBL/GenBank/DDBJ databases">
        <title>Genome assemblies of Stephania.</title>
        <authorList>
            <person name="Yang L."/>
        </authorList>
    </citation>
    <scope>NUCLEOTIDE SEQUENCE [LARGE SCALE GENOMIC DNA]</scope>
    <source>
        <strain evidence="2">JXDWG</strain>
        <tissue evidence="2">Leaf</tissue>
    </source>
</reference>
<dbReference type="EMBL" id="JBBNAG010000008">
    <property type="protein sequence ID" value="KAK9111452.1"/>
    <property type="molecule type" value="Genomic_DNA"/>
</dbReference>
<protein>
    <submittedName>
        <fullName evidence="2">Uncharacterized protein</fullName>
    </submittedName>
</protein>
<accession>A0AAP0IA44</accession>
<evidence type="ECO:0000313" key="2">
    <source>
        <dbReference type="EMBL" id="KAK9111452.1"/>
    </source>
</evidence>